<dbReference type="InterPro" id="IPR006504">
    <property type="entry name" value="Tscrpt_reg_Spx/MgsR"/>
</dbReference>
<dbReference type="PANTHER" id="PTHR30041">
    <property type="entry name" value="ARSENATE REDUCTASE"/>
    <property type="match status" value="1"/>
</dbReference>
<evidence type="ECO:0000256" key="1">
    <source>
        <dbReference type="PROSITE-ProRule" id="PRU01282"/>
    </source>
</evidence>
<dbReference type="InterPro" id="IPR006660">
    <property type="entry name" value="Arsenate_reductase-like"/>
</dbReference>
<dbReference type="Gene3D" id="3.40.30.10">
    <property type="entry name" value="Glutaredoxin"/>
    <property type="match status" value="1"/>
</dbReference>
<name>A0ABR8RDM6_9BACI</name>
<keyword evidence="3" id="KW-1185">Reference proteome</keyword>
<dbReference type="SUPFAM" id="SSF52833">
    <property type="entry name" value="Thioredoxin-like"/>
    <property type="match status" value="1"/>
</dbReference>
<reference evidence="2 3" key="1">
    <citation type="submission" date="2020-08" db="EMBL/GenBank/DDBJ databases">
        <title>A Genomic Blueprint of the Chicken Gut Microbiome.</title>
        <authorList>
            <person name="Gilroy R."/>
            <person name="Ravi A."/>
            <person name="Getino M."/>
            <person name="Pursley I."/>
            <person name="Horton D.L."/>
            <person name="Alikhan N.-F."/>
            <person name="Baker D."/>
            <person name="Gharbi K."/>
            <person name="Hall N."/>
            <person name="Watson M."/>
            <person name="Adriaenssens E.M."/>
            <person name="Foster-Nyarko E."/>
            <person name="Jarju S."/>
            <person name="Secka A."/>
            <person name="Antonio M."/>
            <person name="Oren A."/>
            <person name="Chaudhuri R."/>
            <person name="La Ragione R.M."/>
            <person name="Hildebrand F."/>
            <person name="Pallen M.J."/>
        </authorList>
    </citation>
    <scope>NUCLEOTIDE SEQUENCE [LARGE SCALE GENOMIC DNA]</scope>
    <source>
        <strain evidence="2 3">Sa2BUA9</strain>
    </source>
</reference>
<dbReference type="RefSeq" id="WP_144538661.1">
    <property type="nucleotide sequence ID" value="NZ_JACSQO010000010.1"/>
</dbReference>
<dbReference type="EMBL" id="JACSQO010000010">
    <property type="protein sequence ID" value="MBD7945762.1"/>
    <property type="molecule type" value="Genomic_DNA"/>
</dbReference>
<gene>
    <name evidence="2" type="ORF">H9650_16760</name>
</gene>
<comment type="similarity">
    <text evidence="1">Belongs to the ArsC family.</text>
</comment>
<dbReference type="PANTHER" id="PTHR30041:SF8">
    <property type="entry name" value="PROTEIN YFFB"/>
    <property type="match status" value="1"/>
</dbReference>
<accession>A0ABR8RDM6</accession>
<evidence type="ECO:0000313" key="3">
    <source>
        <dbReference type="Proteomes" id="UP000640786"/>
    </source>
</evidence>
<sequence>MNIKFYGYPKCSTCNKASKWLRDNQVQFENHHIVDAPPSKELLKEMVANGDYELKKFFNTSGVKYRELQLKDKLPTMSEDEQLELLASDGKLIKRPLVYDGNKLTLGFKEEQFEDMWKTS</sequence>
<dbReference type="CDD" id="cd03036">
    <property type="entry name" value="ArsC_like"/>
    <property type="match status" value="1"/>
</dbReference>
<comment type="caution">
    <text evidence="2">The sequence shown here is derived from an EMBL/GenBank/DDBJ whole genome shotgun (WGS) entry which is preliminary data.</text>
</comment>
<proteinExistence type="inferred from homology"/>
<dbReference type="NCBIfam" id="TIGR01617">
    <property type="entry name" value="arsC_related"/>
    <property type="match status" value="1"/>
</dbReference>
<dbReference type="InterPro" id="IPR036249">
    <property type="entry name" value="Thioredoxin-like_sf"/>
</dbReference>
<evidence type="ECO:0000313" key="2">
    <source>
        <dbReference type="EMBL" id="MBD7945762.1"/>
    </source>
</evidence>
<dbReference type="Pfam" id="PF03960">
    <property type="entry name" value="ArsC"/>
    <property type="match status" value="1"/>
</dbReference>
<dbReference type="PROSITE" id="PS51353">
    <property type="entry name" value="ARSC"/>
    <property type="match status" value="1"/>
</dbReference>
<protein>
    <submittedName>
        <fullName evidence="2">Arsenate reductase family protein</fullName>
    </submittedName>
</protein>
<organism evidence="2 3">
    <name type="scientific">Psychrobacillus faecigallinarum</name>
    <dbReference type="NCBI Taxonomy" id="2762235"/>
    <lineage>
        <taxon>Bacteria</taxon>
        <taxon>Bacillati</taxon>
        <taxon>Bacillota</taxon>
        <taxon>Bacilli</taxon>
        <taxon>Bacillales</taxon>
        <taxon>Bacillaceae</taxon>
        <taxon>Psychrobacillus</taxon>
    </lineage>
</organism>
<dbReference type="Proteomes" id="UP000640786">
    <property type="component" value="Unassembled WGS sequence"/>
</dbReference>